<reference evidence="7" key="1">
    <citation type="submission" date="2011-07" db="EMBL/GenBank/DDBJ databases">
        <title>The Genome Sequence of Exophiala (Wangiella) dermatitidis NIH/UT8656.</title>
        <authorList>
            <consortium name="The Broad Institute Genome Sequencing Platform"/>
            <person name="Cuomo C."/>
            <person name="Wang Z."/>
            <person name="Hunicke-Smith S."/>
            <person name="Szanislo P.J."/>
            <person name="Earl A."/>
            <person name="Young S.K."/>
            <person name="Zeng Q."/>
            <person name="Gargeya S."/>
            <person name="Fitzgerald M."/>
            <person name="Haas B."/>
            <person name="Abouelleil A."/>
            <person name="Alvarado L."/>
            <person name="Arachchi H.M."/>
            <person name="Berlin A."/>
            <person name="Brown A."/>
            <person name="Chapman S.B."/>
            <person name="Chen Z."/>
            <person name="Dunbar C."/>
            <person name="Freedman E."/>
            <person name="Gearin G."/>
            <person name="Gellesch M."/>
            <person name="Goldberg J."/>
            <person name="Griggs A."/>
            <person name="Gujja S."/>
            <person name="Heiman D."/>
            <person name="Howarth C."/>
            <person name="Larson L."/>
            <person name="Lui A."/>
            <person name="MacDonald P.J.P."/>
            <person name="Montmayeur A."/>
            <person name="Murphy C."/>
            <person name="Neiman D."/>
            <person name="Pearson M."/>
            <person name="Priest M."/>
            <person name="Roberts A."/>
            <person name="Saif S."/>
            <person name="Shea T."/>
            <person name="Shenoy N."/>
            <person name="Sisk P."/>
            <person name="Stolte C."/>
            <person name="Sykes S."/>
            <person name="Wortman J."/>
            <person name="Nusbaum C."/>
            <person name="Birren B."/>
        </authorList>
    </citation>
    <scope>NUCLEOTIDE SEQUENCE</scope>
    <source>
        <strain evidence="7">NIH/UT8656</strain>
    </source>
</reference>
<evidence type="ECO:0000313" key="7">
    <source>
        <dbReference type="EMBL" id="EHY57834.1"/>
    </source>
</evidence>
<dbReference type="Gene3D" id="3.90.190.10">
    <property type="entry name" value="Protein tyrosine phosphatase superfamily"/>
    <property type="match status" value="1"/>
</dbReference>
<dbReference type="InterPro" id="IPR000340">
    <property type="entry name" value="Dual-sp_phosphatase_cat-dom"/>
</dbReference>
<comment type="similarity">
    <text evidence="1">Belongs to the protein-tyrosine phosphatase family. Non-receptor class dual specificity subfamily.</text>
</comment>
<keyword evidence="4" id="KW-0904">Protein phosphatase</keyword>
<proteinExistence type="inferred from homology"/>
<dbReference type="VEuPathDB" id="FungiDB:HMPREF1120_05858"/>
<keyword evidence="3" id="KW-0378">Hydrolase</keyword>
<evidence type="ECO:0000313" key="8">
    <source>
        <dbReference type="Proteomes" id="UP000007304"/>
    </source>
</evidence>
<evidence type="ECO:0000259" key="6">
    <source>
        <dbReference type="PROSITE" id="PS50056"/>
    </source>
</evidence>
<dbReference type="InterPro" id="IPR016130">
    <property type="entry name" value="Tyr_Pase_AS"/>
</dbReference>
<sequence>MIVERLVMQCNRRERLSVEGRFFASSHGFLPDALFSSRSHVKLRRLQHKGPSRCWPSVSPCPHSATELPTNRQLHHRQGLSTHPLLEDFGDTLCNSKMASVPPNSPAVHPSTTTAPLIPDQTVPNVFISDILTARAVTSPNWAAPNRPKIRYVLSVVDSPEKQPKLTPGHESDFVLHFVRMLDHANMDILELLSETNKFIKDGLANNDGGVLVHCHKGISRSAAVIIAFVMQDMNLDYDTALRYIRTFRSKVNPNPGFKAQLELWRQWGYSIYEANGEPKEEYQIWKANNEEQIRGLPERTKKYFV</sequence>
<evidence type="ECO:0000259" key="5">
    <source>
        <dbReference type="PROSITE" id="PS50054"/>
    </source>
</evidence>
<dbReference type="Pfam" id="PF00782">
    <property type="entry name" value="DSPc"/>
    <property type="match status" value="1"/>
</dbReference>
<dbReference type="OrthoDB" id="10252009at2759"/>
<dbReference type="PROSITE" id="PS00383">
    <property type="entry name" value="TYR_PHOSPHATASE_1"/>
    <property type="match status" value="1"/>
</dbReference>
<dbReference type="SUPFAM" id="SSF52799">
    <property type="entry name" value="(Phosphotyrosine protein) phosphatases II"/>
    <property type="match status" value="1"/>
</dbReference>
<dbReference type="HOGENOM" id="CLU_909218_0_0_1"/>
<evidence type="ECO:0000256" key="1">
    <source>
        <dbReference type="ARBA" id="ARBA00008601"/>
    </source>
</evidence>
<dbReference type="GeneID" id="20310497"/>
<dbReference type="PANTHER" id="PTHR10159">
    <property type="entry name" value="DUAL SPECIFICITY PROTEIN PHOSPHATASE"/>
    <property type="match status" value="1"/>
</dbReference>
<dbReference type="EC" id="3.1.3.48" evidence="2"/>
<dbReference type="PROSITE" id="PS50054">
    <property type="entry name" value="TYR_PHOSPHATASE_DUAL"/>
    <property type="match status" value="1"/>
</dbReference>
<dbReference type="InParanoid" id="H6C208"/>
<dbReference type="PROSITE" id="PS50056">
    <property type="entry name" value="TYR_PHOSPHATASE_2"/>
    <property type="match status" value="1"/>
</dbReference>
<dbReference type="InterPro" id="IPR020422">
    <property type="entry name" value="TYR_PHOSPHATASE_DUAL_dom"/>
</dbReference>
<evidence type="ECO:0000256" key="2">
    <source>
        <dbReference type="ARBA" id="ARBA00013064"/>
    </source>
</evidence>
<dbReference type="STRING" id="858893.H6C208"/>
<dbReference type="AlphaFoldDB" id="H6C208"/>
<feature type="domain" description="Tyrosine-protein phosphatase" evidence="5">
    <location>
        <begin position="127"/>
        <end position="271"/>
    </location>
</feature>
<dbReference type="EMBL" id="JH226134">
    <property type="protein sequence ID" value="EHY57834.1"/>
    <property type="molecule type" value="Genomic_DNA"/>
</dbReference>
<keyword evidence="8" id="KW-1185">Reference proteome</keyword>
<dbReference type="SMART" id="SM00195">
    <property type="entry name" value="DSPc"/>
    <property type="match status" value="1"/>
</dbReference>
<dbReference type="Proteomes" id="UP000007304">
    <property type="component" value="Unassembled WGS sequence"/>
</dbReference>
<dbReference type="eggNOG" id="KOG1716">
    <property type="taxonomic scope" value="Eukaryota"/>
</dbReference>
<accession>H6C208</accession>
<dbReference type="CDD" id="cd14498">
    <property type="entry name" value="DSP"/>
    <property type="match status" value="1"/>
</dbReference>
<evidence type="ECO:0000256" key="3">
    <source>
        <dbReference type="ARBA" id="ARBA00022801"/>
    </source>
</evidence>
<dbReference type="InterPro" id="IPR029021">
    <property type="entry name" value="Prot-tyrosine_phosphatase-like"/>
</dbReference>
<organism evidence="7 8">
    <name type="scientific">Exophiala dermatitidis (strain ATCC 34100 / CBS 525.76 / NIH/UT8656)</name>
    <name type="common">Black yeast</name>
    <name type="synonym">Wangiella dermatitidis</name>
    <dbReference type="NCBI Taxonomy" id="858893"/>
    <lineage>
        <taxon>Eukaryota</taxon>
        <taxon>Fungi</taxon>
        <taxon>Dikarya</taxon>
        <taxon>Ascomycota</taxon>
        <taxon>Pezizomycotina</taxon>
        <taxon>Eurotiomycetes</taxon>
        <taxon>Chaetothyriomycetidae</taxon>
        <taxon>Chaetothyriales</taxon>
        <taxon>Herpotrichiellaceae</taxon>
        <taxon>Exophiala</taxon>
    </lineage>
</organism>
<dbReference type="RefSeq" id="XP_009158295.1">
    <property type="nucleotide sequence ID" value="XM_009160047.1"/>
</dbReference>
<feature type="domain" description="Tyrosine specific protein phosphatases" evidence="6">
    <location>
        <begin position="190"/>
        <end position="249"/>
    </location>
</feature>
<dbReference type="GO" id="GO:0043409">
    <property type="term" value="P:negative regulation of MAPK cascade"/>
    <property type="evidence" value="ECO:0007669"/>
    <property type="project" value="TreeGrafter"/>
</dbReference>
<dbReference type="InterPro" id="IPR000387">
    <property type="entry name" value="Tyr_Pase_dom"/>
</dbReference>
<evidence type="ECO:0000256" key="4">
    <source>
        <dbReference type="ARBA" id="ARBA00022912"/>
    </source>
</evidence>
<dbReference type="GO" id="GO:0004725">
    <property type="term" value="F:protein tyrosine phosphatase activity"/>
    <property type="evidence" value="ECO:0007669"/>
    <property type="project" value="UniProtKB-EC"/>
</dbReference>
<protein>
    <recommendedName>
        <fullName evidence="2">protein-tyrosine-phosphatase</fullName>
        <ecNumber evidence="2">3.1.3.48</ecNumber>
    </recommendedName>
</protein>
<dbReference type="GO" id="GO:0005737">
    <property type="term" value="C:cytoplasm"/>
    <property type="evidence" value="ECO:0007669"/>
    <property type="project" value="TreeGrafter"/>
</dbReference>
<gene>
    <name evidence="7" type="ORF">HMPREF1120_05858</name>
</gene>
<name>H6C208_EXODN</name>
<dbReference type="PANTHER" id="PTHR10159:SF519">
    <property type="entry name" value="DUAL SPECIFICITY PROTEIN PHOSPHATASE MPK3"/>
    <property type="match status" value="1"/>
</dbReference>